<dbReference type="PROSITE" id="PS50052">
    <property type="entry name" value="GUANYLATE_KINASE_2"/>
    <property type="match status" value="1"/>
</dbReference>
<dbReference type="SUPFAM" id="SSF52540">
    <property type="entry name" value="P-loop containing nucleoside triphosphate hydrolases"/>
    <property type="match status" value="1"/>
</dbReference>
<feature type="non-terminal residue" evidence="2">
    <location>
        <position position="1"/>
    </location>
</feature>
<organism evidence="2 3">
    <name type="scientific">Pristionchus fissidentatus</name>
    <dbReference type="NCBI Taxonomy" id="1538716"/>
    <lineage>
        <taxon>Eukaryota</taxon>
        <taxon>Metazoa</taxon>
        <taxon>Ecdysozoa</taxon>
        <taxon>Nematoda</taxon>
        <taxon>Chromadorea</taxon>
        <taxon>Rhabditida</taxon>
        <taxon>Rhabditina</taxon>
        <taxon>Diplogasteromorpha</taxon>
        <taxon>Diplogasteroidea</taxon>
        <taxon>Neodiplogasteridae</taxon>
        <taxon>Pristionchus</taxon>
    </lineage>
</organism>
<proteinExistence type="predicted"/>
<reference evidence="2" key="1">
    <citation type="submission" date="2023-10" db="EMBL/GenBank/DDBJ databases">
        <title>Genome assembly of Pristionchus species.</title>
        <authorList>
            <person name="Yoshida K."/>
            <person name="Sommer R.J."/>
        </authorList>
    </citation>
    <scope>NUCLEOTIDE SEQUENCE</scope>
    <source>
        <strain evidence="2">RS5133</strain>
    </source>
</reference>
<comment type="caution">
    <text evidence="2">The sequence shown here is derived from an EMBL/GenBank/DDBJ whole genome shotgun (WGS) entry which is preliminary data.</text>
</comment>
<dbReference type="InterPro" id="IPR027417">
    <property type="entry name" value="P-loop_NTPase"/>
</dbReference>
<gene>
    <name evidence="2" type="ORF">PFISCL1PPCAC_26093</name>
</gene>
<evidence type="ECO:0000313" key="3">
    <source>
        <dbReference type="Proteomes" id="UP001432322"/>
    </source>
</evidence>
<dbReference type="AlphaFoldDB" id="A0AAV5WRZ3"/>
<dbReference type="EMBL" id="BTSY01000006">
    <property type="protein sequence ID" value="GMT34796.1"/>
    <property type="molecule type" value="Genomic_DNA"/>
</dbReference>
<feature type="domain" description="Guanylate kinase-like" evidence="1">
    <location>
        <begin position="1"/>
        <end position="88"/>
    </location>
</feature>
<protein>
    <recommendedName>
        <fullName evidence="1">Guanylate kinase-like domain-containing protein</fullName>
    </recommendedName>
</protein>
<evidence type="ECO:0000259" key="1">
    <source>
        <dbReference type="PROSITE" id="PS50052"/>
    </source>
</evidence>
<accession>A0AAV5WRZ3</accession>
<evidence type="ECO:0000313" key="2">
    <source>
        <dbReference type="EMBL" id="GMT34796.1"/>
    </source>
</evidence>
<sequence>HCILNVIYDRAILYLKSVNIHPVVILIQPSSPAQIIEWNDHKMSEENAQNEFKKYQRDEKMFGDLVTHVISDANSFEDIFQQVLAIVNAGQRTNSQPVMKECSISLDSKYE</sequence>
<feature type="non-terminal residue" evidence="2">
    <location>
        <position position="111"/>
    </location>
</feature>
<keyword evidence="3" id="KW-1185">Reference proteome</keyword>
<dbReference type="Proteomes" id="UP001432322">
    <property type="component" value="Unassembled WGS sequence"/>
</dbReference>
<dbReference type="InterPro" id="IPR008144">
    <property type="entry name" value="Guanylate_kin-like_dom"/>
</dbReference>
<name>A0AAV5WRZ3_9BILA</name>
<dbReference type="Gene3D" id="3.40.50.300">
    <property type="entry name" value="P-loop containing nucleotide triphosphate hydrolases"/>
    <property type="match status" value="1"/>
</dbReference>